<dbReference type="STRING" id="262898.GA0070564_104554"/>
<dbReference type="InterPro" id="IPR018656">
    <property type="entry name" value="DUF2087"/>
</dbReference>
<dbReference type="InterPro" id="IPR011991">
    <property type="entry name" value="ArsR-like_HTH"/>
</dbReference>
<dbReference type="OrthoDB" id="529288at2"/>
<proteinExistence type="predicted"/>
<dbReference type="InterPro" id="IPR036390">
    <property type="entry name" value="WH_DNA-bd_sf"/>
</dbReference>
<protein>
    <recommendedName>
        <fullName evidence="1">DUF2087 domain-containing protein</fullName>
    </recommendedName>
</protein>
<dbReference type="SUPFAM" id="SSF46785">
    <property type="entry name" value="Winged helix' DNA-binding domain"/>
    <property type="match status" value="1"/>
</dbReference>
<dbReference type="CDD" id="cd00090">
    <property type="entry name" value="HTH_ARSR"/>
    <property type="match status" value="1"/>
</dbReference>
<name>A0A1C4YZJ0_9ACTN</name>
<dbReference type="Proteomes" id="UP000199504">
    <property type="component" value="Unassembled WGS sequence"/>
</dbReference>
<feature type="domain" description="DUF2087" evidence="1">
    <location>
        <begin position="98"/>
        <end position="169"/>
    </location>
</feature>
<organism evidence="2 3">
    <name type="scientific">Micromonospora mirobrigensis</name>
    <dbReference type="NCBI Taxonomy" id="262898"/>
    <lineage>
        <taxon>Bacteria</taxon>
        <taxon>Bacillati</taxon>
        <taxon>Actinomycetota</taxon>
        <taxon>Actinomycetes</taxon>
        <taxon>Micromonosporales</taxon>
        <taxon>Micromonosporaceae</taxon>
        <taxon>Micromonospora</taxon>
    </lineage>
</organism>
<evidence type="ECO:0000313" key="2">
    <source>
        <dbReference type="EMBL" id="SCF26169.1"/>
    </source>
</evidence>
<reference evidence="3" key="1">
    <citation type="submission" date="2016-06" db="EMBL/GenBank/DDBJ databases">
        <authorList>
            <person name="Varghese N."/>
            <person name="Submissions Spin"/>
        </authorList>
    </citation>
    <scope>NUCLEOTIDE SEQUENCE [LARGE SCALE GENOMIC DNA]</scope>
    <source>
        <strain evidence="3">DSM 44830</strain>
    </source>
</reference>
<gene>
    <name evidence="2" type="ORF">GA0070564_104554</name>
</gene>
<sequence>MSPDVILRSIADPRRLRALAAVVLGARSIADITRATGLSPREAAAAVRRLQQAGLVESDGAGLRPAYEKLRAVAADDGAVATESDVPQPLRPFVRDGRLVSMPAQQSKRRALLEHLTEVSFDADAVYSEPEVDDRLRRWCEGSSVDHVSVRRYLVEAEFLVRAGGVYARDRARLPAATAAEQHVTAMGLR</sequence>
<dbReference type="RefSeq" id="WP_091609637.1">
    <property type="nucleotide sequence ID" value="NZ_FMCX01000004.1"/>
</dbReference>
<evidence type="ECO:0000313" key="3">
    <source>
        <dbReference type="Proteomes" id="UP000199504"/>
    </source>
</evidence>
<evidence type="ECO:0000259" key="1">
    <source>
        <dbReference type="Pfam" id="PF09860"/>
    </source>
</evidence>
<keyword evidence="3" id="KW-1185">Reference proteome</keyword>
<dbReference type="InterPro" id="IPR036388">
    <property type="entry name" value="WH-like_DNA-bd_sf"/>
</dbReference>
<accession>A0A1C4YZJ0</accession>
<dbReference type="Gene3D" id="1.10.10.10">
    <property type="entry name" value="Winged helix-like DNA-binding domain superfamily/Winged helix DNA-binding domain"/>
    <property type="match status" value="1"/>
</dbReference>
<dbReference type="EMBL" id="FMCX01000004">
    <property type="protein sequence ID" value="SCF26169.1"/>
    <property type="molecule type" value="Genomic_DNA"/>
</dbReference>
<dbReference type="Pfam" id="PF09860">
    <property type="entry name" value="DUF2087"/>
    <property type="match status" value="1"/>
</dbReference>
<dbReference type="AlphaFoldDB" id="A0A1C4YZJ0"/>